<organism evidence="1 2">
    <name type="scientific">Ochrobactrum quorumnocens</name>
    <dbReference type="NCBI Taxonomy" id="271865"/>
    <lineage>
        <taxon>Bacteria</taxon>
        <taxon>Pseudomonadati</taxon>
        <taxon>Pseudomonadota</taxon>
        <taxon>Alphaproteobacteria</taxon>
        <taxon>Hyphomicrobiales</taxon>
        <taxon>Brucellaceae</taxon>
        <taxon>Brucella/Ochrobactrum group</taxon>
        <taxon>Ochrobactrum</taxon>
    </lineage>
</organism>
<reference evidence="1 2" key="1">
    <citation type="submission" date="2017-07" db="EMBL/GenBank/DDBJ databases">
        <title>Phylogenetic study on the rhizospheric bacterium Ochrobactrum sp. A44.</title>
        <authorList>
            <person name="Krzyzanowska D.M."/>
            <person name="Ossowicki A."/>
            <person name="Rajewska M."/>
            <person name="Maciag T."/>
            <person name="Kaczynski Z."/>
            <person name="Czerwicka M."/>
            <person name="Jafra S."/>
        </authorList>
    </citation>
    <scope>NUCLEOTIDE SEQUENCE [LARGE SCALE GENOMIC DNA]</scope>
    <source>
        <strain evidence="1 2">A44</strain>
    </source>
</reference>
<proteinExistence type="predicted"/>
<dbReference type="EMBL" id="CP022603">
    <property type="protein sequence ID" value="ASV84104.1"/>
    <property type="molecule type" value="Genomic_DNA"/>
</dbReference>
<dbReference type="AlphaFoldDB" id="A0A248UBN6"/>
<sequence>MSRGTNGAGLNEIAATNDEIDVSASELNVGMPLHASSASALHQQVLLGADFALAGELGERLEIFLRGLQRSLQALSRSFLTDGRGHTRSLMSAPISSRDC</sequence>
<name>A0A248UBN6_9HYPH</name>
<gene>
    <name evidence="1" type="ORF">CES85_4896</name>
</gene>
<protein>
    <submittedName>
        <fullName evidence="1">Non-ribosomal peptide synthetase domain protein</fullName>
    </submittedName>
</protein>
<dbReference type="RefSeq" id="WP_342352135.1">
    <property type="nucleotide sequence ID" value="NZ_CP022603.1"/>
</dbReference>
<dbReference type="KEGG" id="och:CES85_4896"/>
<dbReference type="Proteomes" id="UP000215256">
    <property type="component" value="Chromosome 2"/>
</dbReference>
<evidence type="ECO:0000313" key="1">
    <source>
        <dbReference type="EMBL" id="ASV84104.1"/>
    </source>
</evidence>
<accession>A0A248UBN6</accession>
<evidence type="ECO:0000313" key="2">
    <source>
        <dbReference type="Proteomes" id="UP000215256"/>
    </source>
</evidence>